<dbReference type="RefSeq" id="WP_307421483.1">
    <property type="nucleotide sequence ID" value="NZ_JAUSVK010000001.1"/>
</dbReference>
<proteinExistence type="predicted"/>
<evidence type="ECO:0000313" key="2">
    <source>
        <dbReference type="EMBL" id="MDQ0390322.1"/>
    </source>
</evidence>
<keyword evidence="3" id="KW-1185">Reference proteome</keyword>
<evidence type="ECO:0000313" key="3">
    <source>
        <dbReference type="Proteomes" id="UP001237448"/>
    </source>
</evidence>
<comment type="caution">
    <text evidence="2">The sequence shown here is derived from an EMBL/GenBank/DDBJ whole genome shotgun (WGS) entry which is preliminary data.</text>
</comment>
<organism evidence="2 3">
    <name type="scientific">Labrys monachus</name>
    <dbReference type="NCBI Taxonomy" id="217067"/>
    <lineage>
        <taxon>Bacteria</taxon>
        <taxon>Pseudomonadati</taxon>
        <taxon>Pseudomonadota</taxon>
        <taxon>Alphaproteobacteria</taxon>
        <taxon>Hyphomicrobiales</taxon>
        <taxon>Xanthobacteraceae</taxon>
        <taxon>Labrys</taxon>
    </lineage>
</organism>
<feature type="region of interest" description="Disordered" evidence="1">
    <location>
        <begin position="93"/>
        <end position="116"/>
    </location>
</feature>
<accession>A0ABU0F6T2</accession>
<dbReference type="EMBL" id="JAUSVK010000001">
    <property type="protein sequence ID" value="MDQ0390322.1"/>
    <property type="molecule type" value="Genomic_DNA"/>
</dbReference>
<protein>
    <submittedName>
        <fullName evidence="2">Uncharacterized protein</fullName>
    </submittedName>
</protein>
<dbReference type="Proteomes" id="UP001237448">
    <property type="component" value="Unassembled WGS sequence"/>
</dbReference>
<gene>
    <name evidence="2" type="ORF">J3R73_000114</name>
</gene>
<evidence type="ECO:0000256" key="1">
    <source>
        <dbReference type="SAM" id="MobiDB-lite"/>
    </source>
</evidence>
<reference evidence="2 3" key="1">
    <citation type="submission" date="2023-07" db="EMBL/GenBank/DDBJ databases">
        <title>Genomic Encyclopedia of Type Strains, Phase IV (KMG-IV): sequencing the most valuable type-strain genomes for metagenomic binning, comparative biology and taxonomic classification.</title>
        <authorList>
            <person name="Goeker M."/>
        </authorList>
    </citation>
    <scope>NUCLEOTIDE SEQUENCE [LARGE SCALE GENOMIC DNA]</scope>
    <source>
        <strain evidence="2 3">DSM 5896</strain>
    </source>
</reference>
<name>A0ABU0F6T2_9HYPH</name>
<feature type="compositionally biased region" description="Polar residues" evidence="1">
    <location>
        <begin position="107"/>
        <end position="116"/>
    </location>
</feature>
<sequence>MSHPETRPDAGLAALEAGLVRNRAEIRGSVSEIARRLKPANLVDAALDKVSGKATAIAGDAVDVVRRHGGQAALFGAGALLAFDIGRRATQTPAAPAAETADGIAESIQSSPPDTPTRQADILASVGNLPIVLKYWGGGLAAAAMGYSIAKAVPVSETERHLMGEMPRELKAGVQSFWREHALGARQAGAQAFGIAGVAAAALGTMAALAEIMAGNGRGPGKAA</sequence>